<evidence type="ECO:0000256" key="6">
    <source>
        <dbReference type="ARBA" id="ARBA00023136"/>
    </source>
</evidence>
<evidence type="ECO:0000256" key="4">
    <source>
        <dbReference type="ARBA" id="ARBA00022692"/>
    </source>
</evidence>
<dbReference type="EMBL" id="MVCE01000004">
    <property type="protein sequence ID" value="PGF33097.1"/>
    <property type="molecule type" value="Genomic_DNA"/>
</dbReference>
<dbReference type="PANTHER" id="PTHR43744">
    <property type="entry name" value="ABC TRANSPORTER PERMEASE PROTEIN MG189-RELATED-RELATED"/>
    <property type="match status" value="1"/>
</dbReference>
<gene>
    <name evidence="8" type="ORF">B1B09_09185</name>
</gene>
<organism evidence="8 9">
    <name type="scientific">Cutibacterium acnes</name>
    <name type="common">Propionibacterium acnes</name>
    <dbReference type="NCBI Taxonomy" id="1747"/>
    <lineage>
        <taxon>Bacteria</taxon>
        <taxon>Bacillati</taxon>
        <taxon>Actinomycetota</taxon>
        <taxon>Actinomycetes</taxon>
        <taxon>Propionibacteriales</taxon>
        <taxon>Propionibacteriaceae</taxon>
        <taxon>Cutibacterium</taxon>
    </lineage>
</organism>
<dbReference type="Gene3D" id="1.10.3720.10">
    <property type="entry name" value="MetI-like"/>
    <property type="match status" value="1"/>
</dbReference>
<comment type="subcellular location">
    <subcellularLocation>
        <location evidence="1 7">Cell membrane</location>
        <topology evidence="1 7">Multi-pass membrane protein</topology>
    </subcellularLocation>
</comment>
<dbReference type="OrthoDB" id="61122at2"/>
<keyword evidence="5 7" id="KW-1133">Transmembrane helix</keyword>
<keyword evidence="3" id="KW-1003">Cell membrane</keyword>
<evidence type="ECO:0000256" key="2">
    <source>
        <dbReference type="ARBA" id="ARBA00022448"/>
    </source>
</evidence>
<dbReference type="InterPro" id="IPR000515">
    <property type="entry name" value="MetI-like"/>
</dbReference>
<dbReference type="Pfam" id="PF00528">
    <property type="entry name" value="BPD_transp_1"/>
    <property type="match status" value="1"/>
</dbReference>
<evidence type="ECO:0000256" key="7">
    <source>
        <dbReference type="RuleBase" id="RU363032"/>
    </source>
</evidence>
<keyword evidence="4 7" id="KW-0812">Transmembrane</keyword>
<accession>A0A2B7I7L6</accession>
<dbReference type="InterPro" id="IPR035906">
    <property type="entry name" value="MetI-like_sf"/>
</dbReference>
<dbReference type="CDD" id="cd06261">
    <property type="entry name" value="TM_PBP2"/>
    <property type="match status" value="1"/>
</dbReference>
<feature type="transmembrane region" description="Helical" evidence="7">
    <location>
        <begin position="208"/>
        <end position="229"/>
    </location>
</feature>
<dbReference type="RefSeq" id="WP_002516892.1">
    <property type="nucleotide sequence ID" value="NZ_AP019664.1"/>
</dbReference>
<keyword evidence="6 7" id="KW-0472">Membrane</keyword>
<dbReference type="SUPFAM" id="SSF161098">
    <property type="entry name" value="MetI-like"/>
    <property type="match status" value="1"/>
</dbReference>
<protein>
    <submittedName>
        <fullName evidence="8">ABC transporter permease</fullName>
    </submittedName>
</protein>
<evidence type="ECO:0000256" key="1">
    <source>
        <dbReference type="ARBA" id="ARBA00004651"/>
    </source>
</evidence>
<evidence type="ECO:0000313" key="8">
    <source>
        <dbReference type="EMBL" id="PGF33097.1"/>
    </source>
</evidence>
<proteinExistence type="inferred from homology"/>
<dbReference type="PROSITE" id="PS50928">
    <property type="entry name" value="ABC_TM1"/>
    <property type="match status" value="1"/>
</dbReference>
<evidence type="ECO:0000256" key="3">
    <source>
        <dbReference type="ARBA" id="ARBA00022475"/>
    </source>
</evidence>
<feature type="transmembrane region" description="Helical" evidence="7">
    <location>
        <begin position="265"/>
        <end position="283"/>
    </location>
</feature>
<dbReference type="GO" id="GO:0055085">
    <property type="term" value="P:transmembrane transport"/>
    <property type="evidence" value="ECO:0007669"/>
    <property type="project" value="InterPro"/>
</dbReference>
<evidence type="ECO:0000256" key="5">
    <source>
        <dbReference type="ARBA" id="ARBA00022989"/>
    </source>
</evidence>
<sequence length="298" mass="32247">MSTAQATRPAKQKPWRSRHAFDPTRPTLAGLIGRYLLLIFVVIISIGPFLWQLSTSLKSVNENIYSFPPHLIPQEFTIDAYRRVAHVVPILRYAWHSVIVAAVCVVGNVVLASLAGYALTCMKFRGKKVVMGILLSVLLLPGEVTLTSQYLVIKGMGLANTLTGVAIPGVVGAINVLLMATACRAVPPSVLDAATVDGANTWSKIRHIVWPNIKGMASVVAVFSFIGAWDDFLWPLVVLNDPDKYTLTVGMQYLSSTMSTDPREVAAGTVIALIPIIIIFASMQKVFFRGVESGGVKG</sequence>
<feature type="transmembrane region" description="Helical" evidence="7">
    <location>
        <begin position="35"/>
        <end position="53"/>
    </location>
</feature>
<name>A0A2B7I7L6_CUTAC</name>
<dbReference type="GeneID" id="92857434"/>
<keyword evidence="2 7" id="KW-0813">Transport</keyword>
<comment type="similarity">
    <text evidence="7">Belongs to the binding-protein-dependent transport system permease family.</text>
</comment>
<dbReference type="PANTHER" id="PTHR43744:SF3">
    <property type="entry name" value="LACTOSE TRANSPORT SYSTEM PERMEASE PROTEIN LACG"/>
    <property type="match status" value="1"/>
</dbReference>
<dbReference type="Proteomes" id="UP000226191">
    <property type="component" value="Unassembled WGS sequence"/>
</dbReference>
<feature type="transmembrane region" description="Helical" evidence="7">
    <location>
        <begin position="165"/>
        <end position="187"/>
    </location>
</feature>
<reference evidence="8 9" key="1">
    <citation type="submission" date="2017-02" db="EMBL/GenBank/DDBJ databases">
        <title>Prevalence of linear plasmids in Cutibacterium acnes isolates obtained from cancerous prostatic tissue.</title>
        <authorList>
            <person name="Davidsson S."/>
            <person name="Bruggemann H."/>
        </authorList>
    </citation>
    <scope>NUCLEOTIDE SEQUENCE [LARGE SCALE GENOMIC DNA]</scope>
    <source>
        <strain evidence="8 9">11-78</strain>
    </source>
</reference>
<feature type="transmembrane region" description="Helical" evidence="7">
    <location>
        <begin position="129"/>
        <end position="153"/>
    </location>
</feature>
<evidence type="ECO:0000313" key="9">
    <source>
        <dbReference type="Proteomes" id="UP000226191"/>
    </source>
</evidence>
<dbReference type="AlphaFoldDB" id="A0A2B7I7L6"/>
<feature type="transmembrane region" description="Helical" evidence="7">
    <location>
        <begin position="93"/>
        <end position="117"/>
    </location>
</feature>
<comment type="caution">
    <text evidence="8">The sequence shown here is derived from an EMBL/GenBank/DDBJ whole genome shotgun (WGS) entry which is preliminary data.</text>
</comment>
<dbReference type="GO" id="GO:0005886">
    <property type="term" value="C:plasma membrane"/>
    <property type="evidence" value="ECO:0007669"/>
    <property type="project" value="UniProtKB-SubCell"/>
</dbReference>